<dbReference type="SUPFAM" id="SSF52540">
    <property type="entry name" value="P-loop containing nucleoside triphosphate hydrolases"/>
    <property type="match status" value="1"/>
</dbReference>
<dbReference type="InterPro" id="IPR027417">
    <property type="entry name" value="P-loop_NTPase"/>
</dbReference>
<evidence type="ECO:0000313" key="3">
    <source>
        <dbReference type="Proteomes" id="UP000199060"/>
    </source>
</evidence>
<dbReference type="EMBL" id="FNAC01000011">
    <property type="protein sequence ID" value="SDC97819.1"/>
    <property type="molecule type" value="Genomic_DNA"/>
</dbReference>
<accession>A0A1G6QZL4</accession>
<sequence>MAKRHKTPANPFPTTGYYGPEYFCDREKETHQLLKNLTNGQSCLLYGKRRLGKTALIHHLAEHMPKNWDFIYIDILSTENEKQLLNSLGTALLHHFSEKDSWGRKVWSFVKNLRPMISFDQLSGLPQVSFQVNEAKQPVIDLLNFLERSERPMVIAIDEFQQIHAYPEKNTDAWLRSVIQQLQNVNFLFSGSQQSILNELFSNPSRPFFKSASPIQLQKIDPKQYRTFIIDTFKKHQKSLSPELTDQILDWTKGHTYYVQLLCNRLVQVPKKVYKKTDWQKCAQQILEENEAFFLHFRNLLSTQQWKLLTAVAKSEKVYQPTSKSFLSEHNLGSSATVIKSLQVLQEKEMIYQETDAEGNIYYEVNDVFLMRWVQETY</sequence>
<gene>
    <name evidence="2" type="ORF">SAMN04488104_101112</name>
</gene>
<protein>
    <recommendedName>
        <fullName evidence="1">ATPase domain-containing protein</fullName>
    </recommendedName>
</protein>
<dbReference type="Gene3D" id="3.40.50.300">
    <property type="entry name" value="P-loop containing nucleotide triphosphate hydrolases"/>
    <property type="match status" value="1"/>
</dbReference>
<dbReference type="Pfam" id="PF01637">
    <property type="entry name" value="ATPase_2"/>
    <property type="match status" value="1"/>
</dbReference>
<dbReference type="InterPro" id="IPR011579">
    <property type="entry name" value="ATPase_dom"/>
</dbReference>
<dbReference type="GO" id="GO:0005524">
    <property type="term" value="F:ATP binding"/>
    <property type="evidence" value="ECO:0007669"/>
    <property type="project" value="InterPro"/>
</dbReference>
<evidence type="ECO:0000259" key="1">
    <source>
        <dbReference type="Pfam" id="PF01637"/>
    </source>
</evidence>
<keyword evidence="3" id="KW-1185">Reference proteome</keyword>
<dbReference type="RefSeq" id="WP_087938808.1">
    <property type="nucleotide sequence ID" value="NZ_FNAC01000011.1"/>
</dbReference>
<evidence type="ECO:0000313" key="2">
    <source>
        <dbReference type="EMBL" id="SDC97819.1"/>
    </source>
</evidence>
<dbReference type="AlphaFoldDB" id="A0A1G6QZL4"/>
<feature type="domain" description="ATPase" evidence="1">
    <location>
        <begin position="23"/>
        <end position="260"/>
    </location>
</feature>
<name>A0A1G6QZL4_9BACT</name>
<dbReference type="PANTHER" id="PTHR34301">
    <property type="entry name" value="DNA-BINDING PROTEIN-RELATED"/>
    <property type="match status" value="1"/>
</dbReference>
<organism evidence="2 3">
    <name type="scientific">Algoriphagus faecimaris</name>
    <dbReference type="NCBI Taxonomy" id="686796"/>
    <lineage>
        <taxon>Bacteria</taxon>
        <taxon>Pseudomonadati</taxon>
        <taxon>Bacteroidota</taxon>
        <taxon>Cytophagia</taxon>
        <taxon>Cytophagales</taxon>
        <taxon>Cyclobacteriaceae</taxon>
        <taxon>Algoriphagus</taxon>
    </lineage>
</organism>
<dbReference type="OrthoDB" id="9805535at2"/>
<proteinExistence type="predicted"/>
<dbReference type="Proteomes" id="UP000199060">
    <property type="component" value="Unassembled WGS sequence"/>
</dbReference>
<reference evidence="3" key="1">
    <citation type="submission" date="2016-10" db="EMBL/GenBank/DDBJ databases">
        <authorList>
            <person name="Varghese N."/>
            <person name="Submissions S."/>
        </authorList>
    </citation>
    <scope>NUCLEOTIDE SEQUENCE [LARGE SCALE GENOMIC DNA]</scope>
    <source>
        <strain evidence="3">DSM 23095</strain>
    </source>
</reference>
<dbReference type="PANTHER" id="PTHR34301:SF8">
    <property type="entry name" value="ATPASE DOMAIN-CONTAINING PROTEIN"/>
    <property type="match status" value="1"/>
</dbReference>